<dbReference type="InterPro" id="IPR014729">
    <property type="entry name" value="Rossmann-like_a/b/a_fold"/>
</dbReference>
<evidence type="ECO:0000256" key="1">
    <source>
        <dbReference type="ARBA" id="ARBA00010124"/>
    </source>
</evidence>
<comment type="similarity">
    <text evidence="1">Belongs to the archaeal NMN adenylyltransferase family.</text>
</comment>
<dbReference type="NCBIfam" id="NF002243">
    <property type="entry name" value="PRK01153.1"/>
    <property type="match status" value="1"/>
</dbReference>
<evidence type="ECO:0000313" key="5">
    <source>
        <dbReference type="EMBL" id="MPL85762.1"/>
    </source>
</evidence>
<comment type="caution">
    <text evidence="5">The sequence shown here is derived from an EMBL/GenBank/DDBJ whole genome shotgun (WGS) entry which is preliminary data.</text>
</comment>
<dbReference type="SUPFAM" id="SSF52374">
    <property type="entry name" value="Nucleotidylyl transferase"/>
    <property type="match status" value="1"/>
</dbReference>
<organism evidence="5">
    <name type="scientific">bioreactor metagenome</name>
    <dbReference type="NCBI Taxonomy" id="1076179"/>
    <lineage>
        <taxon>unclassified sequences</taxon>
        <taxon>metagenomes</taxon>
        <taxon>ecological metagenomes</taxon>
    </lineage>
</organism>
<dbReference type="GO" id="GO:0005737">
    <property type="term" value="C:cytoplasm"/>
    <property type="evidence" value="ECO:0007669"/>
    <property type="project" value="InterPro"/>
</dbReference>
<dbReference type="NCBIfam" id="TIGR00125">
    <property type="entry name" value="cyt_tran_rel"/>
    <property type="match status" value="1"/>
</dbReference>
<dbReference type="GO" id="GO:0016787">
    <property type="term" value="F:hydrolase activity"/>
    <property type="evidence" value="ECO:0007669"/>
    <property type="project" value="UniProtKB-KW"/>
</dbReference>
<dbReference type="InterPro" id="IPR004821">
    <property type="entry name" value="Cyt_trans-like"/>
</dbReference>
<dbReference type="InterPro" id="IPR006418">
    <property type="entry name" value="NMN_Atrans_arc"/>
</dbReference>
<evidence type="ECO:0000256" key="2">
    <source>
        <dbReference type="ARBA" id="ARBA00022679"/>
    </source>
</evidence>
<dbReference type="EMBL" id="VSSQ01000211">
    <property type="protein sequence ID" value="MPL85762.1"/>
    <property type="molecule type" value="Genomic_DNA"/>
</dbReference>
<dbReference type="Pfam" id="PF01467">
    <property type="entry name" value="CTP_transf_like"/>
    <property type="match status" value="1"/>
</dbReference>
<accession>A0A644V4M6</accession>
<protein>
    <submittedName>
        <fullName evidence="5">Bifunctional NMN adenylyltransferase/Nudix hydrolase</fullName>
    </submittedName>
</protein>
<dbReference type="PANTHER" id="PTHR21342">
    <property type="entry name" value="PHOSPHOPANTETHEINE ADENYLYLTRANSFERASE"/>
    <property type="match status" value="1"/>
</dbReference>
<gene>
    <name evidence="5" type="ORF">SDC9_31735</name>
</gene>
<reference evidence="5" key="1">
    <citation type="submission" date="2019-08" db="EMBL/GenBank/DDBJ databases">
        <authorList>
            <person name="Kucharzyk K."/>
            <person name="Murdoch R.W."/>
            <person name="Higgins S."/>
            <person name="Loffler F."/>
        </authorList>
    </citation>
    <scope>NUCLEOTIDE SEQUENCE</scope>
</reference>
<proteinExistence type="inferred from homology"/>
<evidence type="ECO:0000256" key="3">
    <source>
        <dbReference type="ARBA" id="ARBA00022695"/>
    </source>
</evidence>
<dbReference type="HAMAP" id="MF_00243">
    <property type="entry name" value="NMN_adenylyltr"/>
    <property type="match status" value="1"/>
</dbReference>
<keyword evidence="5" id="KW-0378">Hydrolase</keyword>
<evidence type="ECO:0000259" key="4">
    <source>
        <dbReference type="Pfam" id="PF01467"/>
    </source>
</evidence>
<feature type="domain" description="Cytidyltransferase-like" evidence="4">
    <location>
        <begin position="5"/>
        <end position="132"/>
    </location>
</feature>
<dbReference type="GO" id="GO:0009435">
    <property type="term" value="P:NAD+ biosynthetic process"/>
    <property type="evidence" value="ECO:0007669"/>
    <property type="project" value="InterPro"/>
</dbReference>
<keyword evidence="3 5" id="KW-0548">Nucleotidyltransferase</keyword>
<dbReference type="PANTHER" id="PTHR21342:SF0">
    <property type="entry name" value="BIFUNCTIONAL NMN ADENYLYLTRANSFERASE_NUDIX HYDROLASE"/>
    <property type="match status" value="1"/>
</dbReference>
<dbReference type="NCBIfam" id="TIGR01527">
    <property type="entry name" value="arch_NMN_Atrans"/>
    <property type="match status" value="1"/>
</dbReference>
<dbReference type="GO" id="GO:0000309">
    <property type="term" value="F:nicotinamide-nucleotide adenylyltransferase activity"/>
    <property type="evidence" value="ECO:0007669"/>
    <property type="project" value="InterPro"/>
</dbReference>
<keyword evidence="2 5" id="KW-0808">Transferase</keyword>
<dbReference type="AlphaFoldDB" id="A0A644V4M6"/>
<sequence>MKRGLYVGRFQPFHNGHKAVIDGLAEEVDELIIGIGSADISHDIRHPFTAGERVLMITRALNGLTIPVYVIPLEDVKRNALWVAHVKSMVPPFDTVYTSNPLVIQLFKEAGIPVMSPPMYLRESLSGTAVRNKMYQGEEWEEYLPSEVVSVIKEIHGIERMQQITKSD</sequence>
<dbReference type="Gene3D" id="3.40.50.620">
    <property type="entry name" value="HUPs"/>
    <property type="match status" value="1"/>
</dbReference>
<name>A0A644V4M6_9ZZZZ</name>